<protein>
    <submittedName>
        <fullName evidence="2">Uncharacterized protein</fullName>
    </submittedName>
</protein>
<feature type="region of interest" description="Disordered" evidence="1">
    <location>
        <begin position="95"/>
        <end position="118"/>
    </location>
</feature>
<accession>A0A9P0Q970</accession>
<organism evidence="2 3">
    <name type="scientific">Acanthoscelides obtectus</name>
    <name type="common">Bean weevil</name>
    <name type="synonym">Bruchus obtectus</name>
    <dbReference type="NCBI Taxonomy" id="200917"/>
    <lineage>
        <taxon>Eukaryota</taxon>
        <taxon>Metazoa</taxon>
        <taxon>Ecdysozoa</taxon>
        <taxon>Arthropoda</taxon>
        <taxon>Hexapoda</taxon>
        <taxon>Insecta</taxon>
        <taxon>Pterygota</taxon>
        <taxon>Neoptera</taxon>
        <taxon>Endopterygota</taxon>
        <taxon>Coleoptera</taxon>
        <taxon>Polyphaga</taxon>
        <taxon>Cucujiformia</taxon>
        <taxon>Chrysomeloidea</taxon>
        <taxon>Chrysomelidae</taxon>
        <taxon>Bruchinae</taxon>
        <taxon>Bruchini</taxon>
        <taxon>Acanthoscelides</taxon>
    </lineage>
</organism>
<name>A0A9P0Q970_ACAOB</name>
<gene>
    <name evidence="2" type="ORF">ACAOBT_LOCUS33774</name>
</gene>
<keyword evidence="3" id="KW-1185">Reference proteome</keyword>
<feature type="region of interest" description="Disordered" evidence="1">
    <location>
        <begin position="35"/>
        <end position="69"/>
    </location>
</feature>
<evidence type="ECO:0000256" key="1">
    <source>
        <dbReference type="SAM" id="MobiDB-lite"/>
    </source>
</evidence>
<sequence>MPKKKVGNKWYGKKRTTVVDPVSRDINDTFQDASQTEHLVESSNVEQSQPGPSTVSKMPKKKIGNKWYSKKRNTVVDPVSQDINDTYQDAPQTEHLVESSNVEQPQPGPSTIASTSDQ</sequence>
<evidence type="ECO:0000313" key="3">
    <source>
        <dbReference type="Proteomes" id="UP001152888"/>
    </source>
</evidence>
<proteinExistence type="predicted"/>
<dbReference type="Proteomes" id="UP001152888">
    <property type="component" value="Unassembled WGS sequence"/>
</dbReference>
<comment type="caution">
    <text evidence="2">The sequence shown here is derived from an EMBL/GenBank/DDBJ whole genome shotgun (WGS) entry which is preliminary data.</text>
</comment>
<reference evidence="2" key="1">
    <citation type="submission" date="2022-03" db="EMBL/GenBank/DDBJ databases">
        <authorList>
            <person name="Sayadi A."/>
        </authorList>
    </citation>
    <scope>NUCLEOTIDE SEQUENCE</scope>
</reference>
<dbReference type="AlphaFoldDB" id="A0A9P0Q970"/>
<dbReference type="EMBL" id="CAKOFQ010008397">
    <property type="protein sequence ID" value="CAH2013941.1"/>
    <property type="molecule type" value="Genomic_DNA"/>
</dbReference>
<feature type="compositionally biased region" description="Basic residues" evidence="1">
    <location>
        <begin position="58"/>
        <end position="69"/>
    </location>
</feature>
<feature type="compositionally biased region" description="Polar residues" evidence="1">
    <location>
        <begin position="35"/>
        <end position="56"/>
    </location>
</feature>
<feature type="compositionally biased region" description="Polar residues" evidence="1">
    <location>
        <begin position="98"/>
        <end position="118"/>
    </location>
</feature>
<evidence type="ECO:0000313" key="2">
    <source>
        <dbReference type="EMBL" id="CAH2013941.1"/>
    </source>
</evidence>